<dbReference type="Proteomes" id="UP001207408">
    <property type="component" value="Unassembled WGS sequence"/>
</dbReference>
<reference evidence="1" key="1">
    <citation type="submission" date="2022-10" db="EMBL/GenBank/DDBJ databases">
        <authorList>
            <person name="Yu W.X."/>
        </authorList>
    </citation>
    <scope>NUCLEOTIDE SEQUENCE</scope>
    <source>
        <strain evidence="1">D04</strain>
    </source>
</reference>
<dbReference type="EMBL" id="JAPDPI010000001">
    <property type="protein sequence ID" value="MCW3804189.1"/>
    <property type="molecule type" value="Genomic_DNA"/>
</dbReference>
<dbReference type="RefSeq" id="WP_301197412.1">
    <property type="nucleotide sequence ID" value="NZ_JAPDPI010000001.1"/>
</dbReference>
<sequence length="377" mass="41822">MYSKLLKTILTCIAICIVQNVISQEALNEVDFKKIANSDKKLKKADAVVSKADKYTTQVENLKNDGSVRVRKIQKLETKANKIIIKSSSYYKDGYGKKYKTYEGVVKREIKSGGLNEGAVSKGEVARDLYKIGRKWRRKSNGQSNVDKGVEYLYKANEEEGKAIEKLVGILEGVRVVEEVEEVAVAVDTVQQPTDTVAQVLPVPVVAELVVDSIPDVVQDSIAFVSLDTLSVIPEIKDTLYLAEKDTLNEAPIVETPEVAGMETATPVEISSPVEEMLEEEPIEEPAEENFSTYFTVQFLADKNPVPKEKIASLYGGSHEIIKHEGEGWFRYSFGKFADIDKAKQALSESGANGYVVAYHNDVRISTRKALELMAEE</sequence>
<comment type="caution">
    <text evidence="1">The sequence shown here is derived from an EMBL/GenBank/DDBJ whole genome shotgun (WGS) entry which is preliminary data.</text>
</comment>
<gene>
    <name evidence="1" type="ORF">OM074_01060</name>
</gene>
<organism evidence="1 2">
    <name type="scientific">Plebeiibacterium marinum</name>
    <dbReference type="NCBI Taxonomy" id="2992111"/>
    <lineage>
        <taxon>Bacteria</taxon>
        <taxon>Pseudomonadati</taxon>
        <taxon>Bacteroidota</taxon>
        <taxon>Bacteroidia</taxon>
        <taxon>Marinilabiliales</taxon>
        <taxon>Marinilabiliaceae</taxon>
        <taxon>Plebeiibacterium</taxon>
    </lineage>
</organism>
<evidence type="ECO:0000313" key="2">
    <source>
        <dbReference type="Proteomes" id="UP001207408"/>
    </source>
</evidence>
<accession>A0AAE3SIA5</accession>
<protein>
    <recommendedName>
        <fullName evidence="3">SPOR domain-containing protein</fullName>
    </recommendedName>
</protein>
<name>A0AAE3SIA5_9BACT</name>
<dbReference type="AlphaFoldDB" id="A0AAE3SIA5"/>
<proteinExistence type="predicted"/>
<evidence type="ECO:0008006" key="3">
    <source>
        <dbReference type="Google" id="ProtNLM"/>
    </source>
</evidence>
<evidence type="ECO:0000313" key="1">
    <source>
        <dbReference type="EMBL" id="MCW3804189.1"/>
    </source>
</evidence>
<keyword evidence="2" id="KW-1185">Reference proteome</keyword>